<evidence type="ECO:0000256" key="1">
    <source>
        <dbReference type="SAM" id="SignalP"/>
    </source>
</evidence>
<dbReference type="Pfam" id="PF25182">
    <property type="entry name" value="NonGDSL"/>
    <property type="match status" value="1"/>
</dbReference>
<dbReference type="RefSeq" id="WP_254738634.1">
    <property type="nucleotide sequence ID" value="NZ_JANCLU010000002.1"/>
</dbReference>
<feature type="chain" id="PRO_5045208546" evidence="1">
    <location>
        <begin position="36"/>
        <end position="250"/>
    </location>
</feature>
<dbReference type="SUPFAM" id="SSF52266">
    <property type="entry name" value="SGNH hydrolase"/>
    <property type="match status" value="1"/>
</dbReference>
<evidence type="ECO:0000313" key="2">
    <source>
        <dbReference type="EMBL" id="MCP8937545.1"/>
    </source>
</evidence>
<keyword evidence="2" id="KW-0378">Hydrolase</keyword>
<dbReference type="Gene3D" id="3.40.50.1110">
    <property type="entry name" value="SGNH hydrolase"/>
    <property type="match status" value="1"/>
</dbReference>
<dbReference type="InterPro" id="IPR057572">
    <property type="entry name" value="NonGDSL"/>
</dbReference>
<keyword evidence="1" id="KW-0732">Signal</keyword>
<evidence type="ECO:0000313" key="3">
    <source>
        <dbReference type="Proteomes" id="UP001205890"/>
    </source>
</evidence>
<organism evidence="2 3">
    <name type="scientific">Alsobacter ponti</name>
    <dbReference type="NCBI Taxonomy" id="2962936"/>
    <lineage>
        <taxon>Bacteria</taxon>
        <taxon>Pseudomonadati</taxon>
        <taxon>Pseudomonadota</taxon>
        <taxon>Alphaproteobacteria</taxon>
        <taxon>Hyphomicrobiales</taxon>
        <taxon>Alsobacteraceae</taxon>
        <taxon>Alsobacter</taxon>
    </lineage>
</organism>
<feature type="signal peptide" evidence="1">
    <location>
        <begin position="1"/>
        <end position="35"/>
    </location>
</feature>
<gene>
    <name evidence="2" type="ORF">NK718_03375</name>
</gene>
<protein>
    <submittedName>
        <fullName evidence="2">SGNH/GDSL hydrolase family protein</fullName>
    </submittedName>
</protein>
<dbReference type="GO" id="GO:0016787">
    <property type="term" value="F:hydrolase activity"/>
    <property type="evidence" value="ECO:0007669"/>
    <property type="project" value="UniProtKB-KW"/>
</dbReference>
<reference evidence="2 3" key="1">
    <citation type="submission" date="2022-07" db="EMBL/GenBank/DDBJ databases">
        <authorList>
            <person name="Li W.-J."/>
            <person name="Deng Q.-Q."/>
        </authorList>
    </citation>
    <scope>NUCLEOTIDE SEQUENCE [LARGE SCALE GENOMIC DNA]</scope>
    <source>
        <strain evidence="2 3">SYSU M60028</strain>
    </source>
</reference>
<dbReference type="Proteomes" id="UP001205890">
    <property type="component" value="Unassembled WGS sequence"/>
</dbReference>
<comment type="caution">
    <text evidence="2">The sequence shown here is derived from an EMBL/GenBank/DDBJ whole genome shotgun (WGS) entry which is preliminary data.</text>
</comment>
<accession>A0ABT1L7S4</accession>
<dbReference type="EMBL" id="JANCLU010000002">
    <property type="protein sequence ID" value="MCP8937545.1"/>
    <property type="molecule type" value="Genomic_DNA"/>
</dbReference>
<dbReference type="InterPro" id="IPR036514">
    <property type="entry name" value="SGNH_hydro_sf"/>
</dbReference>
<sequence length="250" mass="26701">MASQRTWHQEGARRVQAVCLILACALAPAASPARAGVPPNCQVPDKLLSLPADLPRVRAAIRETRPVKIAVVGPGIAGPVLSERRRARLLRGLEARLPNISFEVLDEGRSAALVGDAFARIREDVVHESPDLLIWQVGTPDAVAGTEPAVFGETLARALDWLKGQPVDVIVMDPLYVAGVDHEKAYWDIVAAIGDVSGRSGVNLFPRYAITQALDGRKAPDDPADPLAAKRGCTPELLAEAISRTLTPGR</sequence>
<proteinExistence type="predicted"/>
<keyword evidence="3" id="KW-1185">Reference proteome</keyword>
<name>A0ABT1L7S4_9HYPH</name>